<feature type="transmembrane region" description="Helical" evidence="2">
    <location>
        <begin position="39"/>
        <end position="56"/>
    </location>
</feature>
<evidence type="ECO:0000256" key="1">
    <source>
        <dbReference type="SAM" id="MobiDB-lite"/>
    </source>
</evidence>
<keyword evidence="2" id="KW-0812">Transmembrane</keyword>
<organism evidence="3 4">
    <name type="scientific">Amycolatopsis keratiniphila subsp. keratiniphila</name>
    <dbReference type="NCBI Taxonomy" id="227715"/>
    <lineage>
        <taxon>Bacteria</taxon>
        <taxon>Bacillati</taxon>
        <taxon>Actinomycetota</taxon>
        <taxon>Actinomycetes</taxon>
        <taxon>Pseudonocardiales</taxon>
        <taxon>Pseudonocardiaceae</taxon>
        <taxon>Amycolatopsis</taxon>
        <taxon>Amycolatopsis japonica group</taxon>
    </lineage>
</organism>
<dbReference type="Pfam" id="PF11239">
    <property type="entry name" value="DUF3040"/>
    <property type="match status" value="1"/>
</dbReference>
<protein>
    <recommendedName>
        <fullName evidence="5">DUF3040 domain-containing protein</fullName>
    </recommendedName>
</protein>
<feature type="region of interest" description="Disordered" evidence="1">
    <location>
        <begin position="1"/>
        <end position="36"/>
    </location>
</feature>
<evidence type="ECO:0000313" key="4">
    <source>
        <dbReference type="Proteomes" id="UP000076660"/>
    </source>
</evidence>
<keyword evidence="2" id="KW-1133">Transmembrane helix</keyword>
<dbReference type="InterPro" id="IPR021401">
    <property type="entry name" value="DUF3040"/>
</dbReference>
<keyword evidence="2" id="KW-0472">Membrane</keyword>
<dbReference type="EMBL" id="LQMT02000014">
    <property type="protein sequence ID" value="ONF70439.1"/>
    <property type="molecule type" value="Genomic_DNA"/>
</dbReference>
<comment type="caution">
    <text evidence="3">The sequence shown here is derived from an EMBL/GenBank/DDBJ whole genome shotgun (WGS) entry which is preliminary data.</text>
</comment>
<evidence type="ECO:0008006" key="5">
    <source>
        <dbReference type="Google" id="ProtNLM"/>
    </source>
</evidence>
<reference evidence="3 4" key="1">
    <citation type="submission" date="2016-12" db="EMBL/GenBank/DDBJ databases">
        <title>Amycolatopsis keratiniphila subsp. keratiniphila genome sequencing and assembly.</title>
        <authorList>
            <person name="Mayilraj S."/>
            <person name="Kaur N."/>
        </authorList>
    </citation>
    <scope>NUCLEOTIDE SEQUENCE [LARGE SCALE GENOMIC DNA]</scope>
    <source>
        <strain evidence="3 4">DSM 44409</strain>
    </source>
</reference>
<proteinExistence type="predicted"/>
<accession>A0A1W2LW20</accession>
<sequence length="88" mass="9963">MLSDDEKQRLHQIERQLEEEEPGFAAEFSRPRAHRPSRGWPYTTLAIVAGLMFLLGCLTGETVLILLGIGGLPAALVARHRRSERRNR</sequence>
<gene>
    <name evidence="3" type="ORF">AVR91_0216605</name>
</gene>
<feature type="compositionally biased region" description="Basic and acidic residues" evidence="1">
    <location>
        <begin position="1"/>
        <end position="16"/>
    </location>
</feature>
<evidence type="ECO:0000256" key="2">
    <source>
        <dbReference type="SAM" id="Phobius"/>
    </source>
</evidence>
<dbReference type="RefSeq" id="WP_063277110.1">
    <property type="nucleotide sequence ID" value="NZ_LQMT02000014.1"/>
</dbReference>
<dbReference type="OrthoDB" id="3387039at2"/>
<name>A0A1W2LW20_9PSEU</name>
<evidence type="ECO:0000313" key="3">
    <source>
        <dbReference type="EMBL" id="ONF70439.1"/>
    </source>
</evidence>
<dbReference type="AlphaFoldDB" id="A0A1W2LW20"/>
<dbReference type="Proteomes" id="UP000076660">
    <property type="component" value="Unassembled WGS sequence"/>
</dbReference>